<dbReference type="Proteomes" id="UP000479043">
    <property type="component" value="Unassembled WGS sequence"/>
</dbReference>
<reference evidence="1 2" key="1">
    <citation type="submission" date="2020-01" db="EMBL/GenBank/DDBJ databases">
        <authorList>
            <person name="Chen S."/>
        </authorList>
    </citation>
    <scope>NUCLEOTIDE SEQUENCE [LARGE SCALE GENOMIC DNA]</scope>
    <source>
        <strain evidence="1 2">GS-10</strain>
    </source>
</reference>
<keyword evidence="2" id="KW-1185">Reference proteome</keyword>
<gene>
    <name evidence="1" type="ORF">GR167_17810</name>
</gene>
<organism evidence="1 2">
    <name type="scientific">Thalassovita mangrovi</name>
    <dbReference type="NCBI Taxonomy" id="2692236"/>
    <lineage>
        <taxon>Bacteria</taxon>
        <taxon>Pseudomonadati</taxon>
        <taxon>Pseudomonadota</taxon>
        <taxon>Alphaproteobacteria</taxon>
        <taxon>Rhodobacterales</taxon>
        <taxon>Roseobacteraceae</taxon>
        <taxon>Thalassovita</taxon>
    </lineage>
</organism>
<evidence type="ECO:0000313" key="2">
    <source>
        <dbReference type="Proteomes" id="UP000479043"/>
    </source>
</evidence>
<proteinExistence type="predicted"/>
<dbReference type="PIRSF" id="PIRSF012608">
    <property type="entry name" value="UCP012608"/>
    <property type="match status" value="1"/>
</dbReference>
<dbReference type="EMBL" id="WWEN01000009">
    <property type="protein sequence ID" value="MYM57178.1"/>
    <property type="molecule type" value="Genomic_DNA"/>
</dbReference>
<accession>A0A6L8LMA5</accession>
<dbReference type="InterPro" id="IPR011200">
    <property type="entry name" value="UCP012608"/>
</dbReference>
<dbReference type="Pfam" id="PF10094">
    <property type="entry name" value="DUF2332"/>
    <property type="match status" value="1"/>
</dbReference>
<evidence type="ECO:0000313" key="1">
    <source>
        <dbReference type="EMBL" id="MYM57178.1"/>
    </source>
</evidence>
<dbReference type="AlphaFoldDB" id="A0A6L8LMA5"/>
<comment type="caution">
    <text evidence="1">The sequence shown here is derived from an EMBL/GenBank/DDBJ whole genome shotgun (WGS) entry which is preliminary data.</text>
</comment>
<sequence>MSLSAHFRKQAEACEALGSPFTARLLRLLAERMAPVRAVETRLFGWPASQMKADAVALRLAGALHALVLMGRDEGLCAVYPPHQASEEALWRAVDTALAAHEAHILHWLDNAPQTNEVRRSAALILGASVAADHFPGLPLRVSELGASAGLNLNFDRFGLTLPEGSIGPENPALTLAPDWQGTPPPLAPFEIAERRGVDLRPVDPSDPDQLLRLKSYIWADQPDRMARTEAALSLPPAPVDAGDAGDWLTGRLADPVPGRIDFLYHTIAWQYFPEDTVRACRAAIDRAATRATPQAPFAWLSFEMDDQRPGAPVVLRLWPGDIVLPLGRMDFHGRWFHCA</sequence>
<protein>
    <submittedName>
        <fullName evidence="1">DUF2332 family protein</fullName>
    </submittedName>
</protein>
<dbReference type="RefSeq" id="WP_160975083.1">
    <property type="nucleotide sequence ID" value="NZ_WWEN01000009.1"/>
</dbReference>
<name>A0A6L8LMA5_9RHOB</name>